<keyword evidence="2" id="KW-0722">Serine protease inhibitor</keyword>
<evidence type="ECO:0000313" key="5">
    <source>
        <dbReference type="EMBL" id="CAF3257398.1"/>
    </source>
</evidence>
<dbReference type="EMBL" id="CAJNYU010002841">
    <property type="protein sequence ID" value="CAF3606232.1"/>
    <property type="molecule type" value="Genomic_DNA"/>
</dbReference>
<feature type="signal peptide" evidence="3">
    <location>
        <begin position="1"/>
        <end position="20"/>
    </location>
</feature>
<organism evidence="9 15">
    <name type="scientific">Rotaria socialis</name>
    <dbReference type="NCBI Taxonomy" id="392032"/>
    <lineage>
        <taxon>Eukaryota</taxon>
        <taxon>Metazoa</taxon>
        <taxon>Spiralia</taxon>
        <taxon>Gnathifera</taxon>
        <taxon>Rotifera</taxon>
        <taxon>Eurotatoria</taxon>
        <taxon>Bdelloidea</taxon>
        <taxon>Philodinida</taxon>
        <taxon>Philodinidae</taxon>
        <taxon>Rotaria</taxon>
    </lineage>
</organism>
<dbReference type="Proteomes" id="UP000663838">
    <property type="component" value="Unassembled WGS sequence"/>
</dbReference>
<dbReference type="Pfam" id="PF02822">
    <property type="entry name" value="Antistasin"/>
    <property type="match status" value="2"/>
</dbReference>
<evidence type="ECO:0000313" key="7">
    <source>
        <dbReference type="EMBL" id="CAF3606232.1"/>
    </source>
</evidence>
<evidence type="ECO:0000256" key="3">
    <source>
        <dbReference type="SAM" id="SignalP"/>
    </source>
</evidence>
<feature type="chain" id="PRO_5044132554" description="Antistasin-like domain-containing protein" evidence="3">
    <location>
        <begin position="21"/>
        <end position="262"/>
    </location>
</feature>
<proteinExistence type="predicted"/>
<dbReference type="EMBL" id="CAJOBP010001630">
    <property type="protein sequence ID" value="CAF4299364.1"/>
    <property type="molecule type" value="Genomic_DNA"/>
</dbReference>
<evidence type="ECO:0000313" key="6">
    <source>
        <dbReference type="EMBL" id="CAF3303016.1"/>
    </source>
</evidence>
<evidence type="ECO:0000313" key="14">
    <source>
        <dbReference type="EMBL" id="CAF4850960.1"/>
    </source>
</evidence>
<dbReference type="Proteomes" id="UP000663825">
    <property type="component" value="Unassembled WGS sequence"/>
</dbReference>
<keyword evidence="16" id="KW-1185">Reference proteome</keyword>
<dbReference type="Proteomes" id="UP000663873">
    <property type="component" value="Unassembled WGS sequence"/>
</dbReference>
<evidence type="ECO:0000313" key="10">
    <source>
        <dbReference type="EMBL" id="CAF4146381.1"/>
    </source>
</evidence>
<evidence type="ECO:0000313" key="12">
    <source>
        <dbReference type="EMBL" id="CAF4335743.1"/>
    </source>
</evidence>
<reference evidence="9" key="1">
    <citation type="submission" date="2021-02" db="EMBL/GenBank/DDBJ databases">
        <authorList>
            <person name="Nowell W R."/>
        </authorList>
    </citation>
    <scope>NUCLEOTIDE SEQUENCE</scope>
</reference>
<dbReference type="Proteomes" id="UP000663862">
    <property type="component" value="Unassembled WGS sequence"/>
</dbReference>
<accession>A0A818ZEX5</accession>
<dbReference type="EMBL" id="CAJNYT010004846">
    <property type="protein sequence ID" value="CAF3696423.1"/>
    <property type="molecule type" value="Genomic_DNA"/>
</dbReference>
<evidence type="ECO:0000259" key="4">
    <source>
        <dbReference type="Pfam" id="PF02822"/>
    </source>
</evidence>
<dbReference type="OrthoDB" id="406800at2759"/>
<dbReference type="AlphaFoldDB" id="A0A818ZEX5"/>
<evidence type="ECO:0000313" key="11">
    <source>
        <dbReference type="EMBL" id="CAF4299364.1"/>
    </source>
</evidence>
<feature type="domain" description="Antistasin-like" evidence="4">
    <location>
        <begin position="195"/>
        <end position="220"/>
    </location>
</feature>
<dbReference type="Proteomes" id="UP000663851">
    <property type="component" value="Unassembled WGS sequence"/>
</dbReference>
<dbReference type="EMBL" id="CAJOBO010000156">
    <property type="protein sequence ID" value="CAF4146381.1"/>
    <property type="molecule type" value="Genomic_DNA"/>
</dbReference>
<dbReference type="Proteomes" id="UP000663869">
    <property type="component" value="Unassembled WGS sequence"/>
</dbReference>
<protein>
    <recommendedName>
        <fullName evidence="4">Antistasin-like domain-containing protein</fullName>
    </recommendedName>
</protein>
<name>A0A818ZEX5_9BILA</name>
<evidence type="ECO:0000313" key="15">
    <source>
        <dbReference type="Proteomes" id="UP000663865"/>
    </source>
</evidence>
<feature type="domain" description="Antistasin-like" evidence="4">
    <location>
        <begin position="65"/>
        <end position="92"/>
    </location>
</feature>
<dbReference type="GO" id="GO:0004867">
    <property type="term" value="F:serine-type endopeptidase inhibitor activity"/>
    <property type="evidence" value="ECO:0007669"/>
    <property type="project" value="UniProtKB-KW"/>
</dbReference>
<dbReference type="EMBL" id="CAJNYV010005617">
    <property type="protein sequence ID" value="CAF3766365.1"/>
    <property type="molecule type" value="Genomic_DNA"/>
</dbReference>
<keyword evidence="3" id="KW-0732">Signal</keyword>
<dbReference type="EMBL" id="CAJNYD010000423">
    <property type="protein sequence ID" value="CAF3257398.1"/>
    <property type="molecule type" value="Genomic_DNA"/>
</dbReference>
<dbReference type="EMBL" id="CAJOBS010000084">
    <property type="protein sequence ID" value="CAF4490980.1"/>
    <property type="molecule type" value="Genomic_DNA"/>
</dbReference>
<comment type="caution">
    <text evidence="9">The sequence shown here is derived from an EMBL/GenBank/DDBJ whole genome shotgun (WGS) entry which is preliminary data.</text>
</comment>
<evidence type="ECO:0000313" key="16">
    <source>
        <dbReference type="Proteomes" id="UP000663873"/>
    </source>
</evidence>
<dbReference type="EMBL" id="CAJOBQ010000353">
    <property type="protein sequence ID" value="CAF4335743.1"/>
    <property type="molecule type" value="Genomic_DNA"/>
</dbReference>
<gene>
    <name evidence="7" type="ORF">FME351_LOCUS22211</name>
    <name evidence="8" type="ORF">GRG538_LOCUS28034</name>
    <name evidence="10" type="ORF">HFQ381_LOCUS4073</name>
    <name evidence="9" type="ORF">KIK155_LOCUS30564</name>
    <name evidence="5" type="ORF">LUA448_LOCUS5189</name>
    <name evidence="14" type="ORF">QYT958_LOCUS27171</name>
    <name evidence="6" type="ORF">TIS948_LOCUS18526</name>
    <name evidence="13" type="ORF">TOA249_LOCUS2602</name>
    <name evidence="12" type="ORF">TSG867_LOCUS8528</name>
    <name evidence="11" type="ORF">UJA718_LOCUS12536</name>
</gene>
<dbReference type="Proteomes" id="UP000663865">
    <property type="component" value="Unassembled WGS sequence"/>
</dbReference>
<evidence type="ECO:0000313" key="8">
    <source>
        <dbReference type="EMBL" id="CAF3696423.1"/>
    </source>
</evidence>
<evidence type="ECO:0000313" key="13">
    <source>
        <dbReference type="EMBL" id="CAF4490980.1"/>
    </source>
</evidence>
<dbReference type="EMBL" id="CAJNXB010003244">
    <property type="protein sequence ID" value="CAF3303016.1"/>
    <property type="molecule type" value="Genomic_DNA"/>
</dbReference>
<dbReference type="Proteomes" id="UP000663833">
    <property type="component" value="Unassembled WGS sequence"/>
</dbReference>
<dbReference type="EMBL" id="CAJOBR010006777">
    <property type="protein sequence ID" value="CAF4850960.1"/>
    <property type="molecule type" value="Genomic_DNA"/>
</dbReference>
<sequence length="262" mass="28116">MLLQILFAIISLTAEISASAQTGRCPHPQYVSSGLSCSTEGDDSVCPWNYTCCPLTDGMKCFSPCPEFSAPCTLDCPFGLKVDQSPCTVCKCAAHPCLTTTCPLGTKCTLQEYQPCAIKGRCGVTTKCIIDPSIPIDPNSKPKKCPDYWPVMGNGLQACVGADSLCPGEQKCCKAPQMNHFNLQDSPVSYCVQPCEDLSNCTLQCSHGFTIDGGCRICQCAPNPCDTISCPPGQMCQLLPAPCAFYPGRPPCPMFPTCMKRF</sequence>
<evidence type="ECO:0000313" key="9">
    <source>
        <dbReference type="EMBL" id="CAF3766365.1"/>
    </source>
</evidence>
<evidence type="ECO:0000256" key="1">
    <source>
        <dbReference type="ARBA" id="ARBA00022690"/>
    </source>
</evidence>
<dbReference type="InterPro" id="IPR004094">
    <property type="entry name" value="Antistasin-like"/>
</dbReference>
<dbReference type="Proteomes" id="UP000663872">
    <property type="component" value="Unassembled WGS sequence"/>
</dbReference>
<keyword evidence="1" id="KW-0646">Protease inhibitor</keyword>
<dbReference type="Proteomes" id="UP000663848">
    <property type="component" value="Unassembled WGS sequence"/>
</dbReference>
<evidence type="ECO:0000256" key="2">
    <source>
        <dbReference type="ARBA" id="ARBA00022900"/>
    </source>
</evidence>